<comment type="caution">
    <text evidence="3">The sequence shown here is derived from an EMBL/GenBank/DDBJ whole genome shotgun (WGS) entry which is preliminary data.</text>
</comment>
<feature type="compositionally biased region" description="Acidic residues" evidence="1">
    <location>
        <begin position="115"/>
        <end position="130"/>
    </location>
</feature>
<dbReference type="Proteomes" id="UP001445076">
    <property type="component" value="Unassembled WGS sequence"/>
</dbReference>
<proteinExistence type="predicted"/>
<feature type="region of interest" description="Disordered" evidence="1">
    <location>
        <begin position="52"/>
        <end position="71"/>
    </location>
</feature>
<name>A0AAW0WSY1_CHEQU</name>
<reference evidence="3 4" key="1">
    <citation type="journal article" date="2024" name="BMC Genomics">
        <title>Genome assembly of redclaw crayfish (Cherax quadricarinatus) provides insights into its immune adaptation and hypoxia tolerance.</title>
        <authorList>
            <person name="Liu Z."/>
            <person name="Zheng J."/>
            <person name="Li H."/>
            <person name="Fang K."/>
            <person name="Wang S."/>
            <person name="He J."/>
            <person name="Zhou D."/>
            <person name="Weng S."/>
            <person name="Chi M."/>
            <person name="Gu Z."/>
            <person name="He J."/>
            <person name="Li F."/>
            <person name="Wang M."/>
        </authorList>
    </citation>
    <scope>NUCLEOTIDE SEQUENCE [LARGE SCALE GENOMIC DNA]</scope>
    <source>
        <strain evidence="3">ZL_2023a</strain>
    </source>
</reference>
<gene>
    <name evidence="3" type="ORF">OTU49_006267</name>
</gene>
<feature type="transmembrane region" description="Helical" evidence="2">
    <location>
        <begin position="12"/>
        <end position="35"/>
    </location>
</feature>
<dbReference type="EMBL" id="JARKIK010000052">
    <property type="protein sequence ID" value="KAK8733955.1"/>
    <property type="molecule type" value="Genomic_DNA"/>
</dbReference>
<feature type="region of interest" description="Disordered" evidence="1">
    <location>
        <begin position="112"/>
        <end position="131"/>
    </location>
</feature>
<keyword evidence="2" id="KW-0812">Transmembrane</keyword>
<evidence type="ECO:0000256" key="2">
    <source>
        <dbReference type="SAM" id="Phobius"/>
    </source>
</evidence>
<feature type="compositionally biased region" description="Basic and acidic residues" evidence="1">
    <location>
        <begin position="55"/>
        <end position="64"/>
    </location>
</feature>
<protein>
    <submittedName>
        <fullName evidence="3">Uncharacterized protein</fullName>
    </submittedName>
</protein>
<evidence type="ECO:0000256" key="1">
    <source>
        <dbReference type="SAM" id="MobiDB-lite"/>
    </source>
</evidence>
<evidence type="ECO:0000313" key="3">
    <source>
        <dbReference type="EMBL" id="KAK8733955.1"/>
    </source>
</evidence>
<keyword evidence="4" id="KW-1185">Reference proteome</keyword>
<organism evidence="3 4">
    <name type="scientific">Cherax quadricarinatus</name>
    <name type="common">Australian red claw crayfish</name>
    <dbReference type="NCBI Taxonomy" id="27406"/>
    <lineage>
        <taxon>Eukaryota</taxon>
        <taxon>Metazoa</taxon>
        <taxon>Ecdysozoa</taxon>
        <taxon>Arthropoda</taxon>
        <taxon>Crustacea</taxon>
        <taxon>Multicrustacea</taxon>
        <taxon>Malacostraca</taxon>
        <taxon>Eumalacostraca</taxon>
        <taxon>Eucarida</taxon>
        <taxon>Decapoda</taxon>
        <taxon>Pleocyemata</taxon>
        <taxon>Astacidea</taxon>
        <taxon>Parastacoidea</taxon>
        <taxon>Parastacidae</taxon>
        <taxon>Cherax</taxon>
    </lineage>
</organism>
<keyword evidence="2" id="KW-0472">Membrane</keyword>
<dbReference type="AlphaFoldDB" id="A0AAW0WSY1"/>
<evidence type="ECO:0000313" key="4">
    <source>
        <dbReference type="Proteomes" id="UP001445076"/>
    </source>
</evidence>
<accession>A0AAW0WSY1</accession>
<keyword evidence="2" id="KW-1133">Transmembrane helix</keyword>
<sequence length="273" mass="30493">DIPFMGYETALQIVIIICIAIACCMIIASLYSIFFGRRLPGRVPRLLLRRRRHEGTRESPERDAPPSYDEVANKLPTYQDALRMATLVNPDGVSNLSFEVDDPLTCSLHFSNGREEDEMKEGEERADEQDDQPHFRYNRQITIAEVNETVSGKNRPSEDDDSAQMTISHSPEAEESAIGFITHSRARDSPTVHRSTEILTTVSNSSKDHLVTDSMQSNQGSVISSSDWLQAGQSSVRTVTDSMVARQPDVSQTIRVQPIETPILQAIRHPNGI</sequence>
<feature type="non-terminal residue" evidence="3">
    <location>
        <position position="1"/>
    </location>
</feature>